<evidence type="ECO:0000313" key="3">
    <source>
        <dbReference type="EMBL" id="CAB4192310.1"/>
    </source>
</evidence>
<reference evidence="3" key="1">
    <citation type="submission" date="2020-05" db="EMBL/GenBank/DDBJ databases">
        <authorList>
            <person name="Chiriac C."/>
            <person name="Salcher M."/>
            <person name="Ghai R."/>
            <person name="Kavagutti S V."/>
        </authorList>
    </citation>
    <scope>NUCLEOTIDE SEQUENCE</scope>
</reference>
<dbReference type="EMBL" id="LR798421">
    <property type="protein sequence ID" value="CAB5230628.1"/>
    <property type="molecule type" value="Genomic_DNA"/>
</dbReference>
<proteinExistence type="predicted"/>
<protein>
    <submittedName>
        <fullName evidence="3">Uncharacterized protein</fullName>
    </submittedName>
</protein>
<sequence length="124" mass="12973">MAAILKGVTVLFGVATQSGISNFLTQSVTVTKNFELNDKAADETGVTVTLRYDGVGREISVEGIAKTVDMPEVGAACTIATKTDVGVSQTITGVVESVEEKGSNKDFVRVTVKVKQLDAIASYA</sequence>
<evidence type="ECO:0000313" key="1">
    <source>
        <dbReference type="EMBL" id="CAB4154409.1"/>
    </source>
</evidence>
<name>A0A6J5R4R5_9CAUD</name>
<organism evidence="3">
    <name type="scientific">uncultured Caudovirales phage</name>
    <dbReference type="NCBI Taxonomy" id="2100421"/>
    <lineage>
        <taxon>Viruses</taxon>
        <taxon>Duplodnaviria</taxon>
        <taxon>Heunggongvirae</taxon>
        <taxon>Uroviricota</taxon>
        <taxon>Caudoviricetes</taxon>
        <taxon>Peduoviridae</taxon>
        <taxon>Maltschvirus</taxon>
        <taxon>Maltschvirus maltsch</taxon>
    </lineage>
</organism>
<evidence type="ECO:0000313" key="2">
    <source>
        <dbReference type="EMBL" id="CAB4174100.1"/>
    </source>
</evidence>
<evidence type="ECO:0000313" key="4">
    <source>
        <dbReference type="EMBL" id="CAB5230628.1"/>
    </source>
</evidence>
<accession>A0A6J5R4R5</accession>
<dbReference type="EMBL" id="LR796908">
    <property type="protein sequence ID" value="CAB4174100.1"/>
    <property type="molecule type" value="Genomic_DNA"/>
</dbReference>
<dbReference type="EMBL" id="LR796621">
    <property type="protein sequence ID" value="CAB4154409.1"/>
    <property type="molecule type" value="Genomic_DNA"/>
</dbReference>
<gene>
    <name evidence="3" type="ORF">UFOVP1232_17</name>
    <name evidence="4" type="ORF">UFOVP1572_44</name>
    <name evidence="1" type="ORF">UFOVP644_3</name>
    <name evidence="2" type="ORF">UFOVP958_27</name>
</gene>
<dbReference type="EMBL" id="LR797189">
    <property type="protein sequence ID" value="CAB4192310.1"/>
    <property type="molecule type" value="Genomic_DNA"/>
</dbReference>